<feature type="region of interest" description="Disordered" evidence="1">
    <location>
        <begin position="325"/>
        <end position="428"/>
    </location>
</feature>
<dbReference type="RefSeq" id="XP_041161249.1">
    <property type="nucleotide sequence ID" value="XM_041300033.1"/>
</dbReference>
<proteinExistence type="predicted"/>
<feature type="compositionally biased region" description="Pro residues" evidence="1">
    <location>
        <begin position="335"/>
        <end position="357"/>
    </location>
</feature>
<feature type="compositionally biased region" description="Polar residues" evidence="1">
    <location>
        <begin position="47"/>
        <end position="64"/>
    </location>
</feature>
<evidence type="ECO:0000313" key="3">
    <source>
        <dbReference type="Proteomes" id="UP000719766"/>
    </source>
</evidence>
<dbReference type="Proteomes" id="UP000719766">
    <property type="component" value="Unassembled WGS sequence"/>
</dbReference>
<keyword evidence="3" id="KW-1185">Reference proteome</keyword>
<dbReference type="OrthoDB" id="2675751at2759"/>
<evidence type="ECO:0000256" key="1">
    <source>
        <dbReference type="SAM" id="MobiDB-lite"/>
    </source>
</evidence>
<organism evidence="2 3">
    <name type="scientific">Suillus plorans</name>
    <dbReference type="NCBI Taxonomy" id="116603"/>
    <lineage>
        <taxon>Eukaryota</taxon>
        <taxon>Fungi</taxon>
        <taxon>Dikarya</taxon>
        <taxon>Basidiomycota</taxon>
        <taxon>Agaricomycotina</taxon>
        <taxon>Agaricomycetes</taxon>
        <taxon>Agaricomycetidae</taxon>
        <taxon>Boletales</taxon>
        <taxon>Suillineae</taxon>
        <taxon>Suillaceae</taxon>
        <taxon>Suillus</taxon>
    </lineage>
</organism>
<comment type="caution">
    <text evidence="2">The sequence shown here is derived from an EMBL/GenBank/DDBJ whole genome shotgun (WGS) entry which is preliminary data.</text>
</comment>
<protein>
    <submittedName>
        <fullName evidence="2">Uncharacterized protein</fullName>
    </submittedName>
</protein>
<gene>
    <name evidence="2" type="ORF">HD556DRAFT_1307537</name>
</gene>
<sequence>MHLPLKIGSASAQLVVLRLQRANLAFTLLQCNLADLGAIRYEMRSVTSKRPTTSTPAVNSQHLSSELVRPDPQIIRKSVNAAQRKLSVNPPRVVAITDWTNGTMGPPPVPSHCSRTITGPDISIPMSWQGPAASPVPSRFTGPIGYSARHRSYSTEHQKWSKLAYATPGGAMAEMISLEISAVHEAGGRKKARGILIGNICEGKKDIDAPSLISLALETALPKLRAFSGAFSWRDHEFIVQDLKWVDLATHQPSIPYFYSQCLQPARKGPTKAPIFKTKQFSLMVVVPEAQWTEFEDWQEANELAIKHSSHRAKGKHRAPLFADSVESHTDDPPFDNPPFDNPPFDNPPFDNPPFDDPPFDSELAPAATTPVPSLANAPVTTASGSSIKRTHERAISSTSSSISPPRPPRKTPRNPSPALLCSPDRNDLKTALQIGGGADLDMQQGTSSFAGVCVQHAHQDVSL</sequence>
<evidence type="ECO:0000313" key="2">
    <source>
        <dbReference type="EMBL" id="KAG1795376.1"/>
    </source>
</evidence>
<name>A0A9P7ATD8_9AGAM</name>
<feature type="compositionally biased region" description="Polar residues" evidence="1">
    <location>
        <begin position="379"/>
        <end position="388"/>
    </location>
</feature>
<dbReference type="AlphaFoldDB" id="A0A9P7ATD8"/>
<accession>A0A9P7ATD8</accession>
<dbReference type="GeneID" id="64593797"/>
<dbReference type="EMBL" id="JABBWE010000022">
    <property type="protein sequence ID" value="KAG1795376.1"/>
    <property type="molecule type" value="Genomic_DNA"/>
</dbReference>
<reference evidence="2" key="1">
    <citation type="journal article" date="2020" name="New Phytol.">
        <title>Comparative genomics reveals dynamic genome evolution in host specialist ectomycorrhizal fungi.</title>
        <authorList>
            <person name="Lofgren L.A."/>
            <person name="Nguyen N.H."/>
            <person name="Vilgalys R."/>
            <person name="Ruytinx J."/>
            <person name="Liao H.L."/>
            <person name="Branco S."/>
            <person name="Kuo A."/>
            <person name="LaButti K."/>
            <person name="Lipzen A."/>
            <person name="Andreopoulos W."/>
            <person name="Pangilinan J."/>
            <person name="Riley R."/>
            <person name="Hundley H."/>
            <person name="Na H."/>
            <person name="Barry K."/>
            <person name="Grigoriev I.V."/>
            <person name="Stajich J.E."/>
            <person name="Kennedy P.G."/>
        </authorList>
    </citation>
    <scope>NUCLEOTIDE SEQUENCE</scope>
    <source>
        <strain evidence="2">S12</strain>
    </source>
</reference>
<feature type="region of interest" description="Disordered" evidence="1">
    <location>
        <begin position="47"/>
        <end position="66"/>
    </location>
</feature>